<dbReference type="GO" id="GO:0008654">
    <property type="term" value="P:phospholipid biosynthetic process"/>
    <property type="evidence" value="ECO:0007669"/>
    <property type="project" value="TreeGrafter"/>
</dbReference>
<keyword evidence="11" id="KW-1185">Reference proteome</keyword>
<comment type="caution">
    <text evidence="10">The sequence shown here is derived from an EMBL/GenBank/DDBJ whole genome shotgun (WGS) entry which is preliminary data.</text>
</comment>
<proteinExistence type="inferred from homology"/>
<accession>A0AAE0PRM8</accession>
<evidence type="ECO:0000256" key="1">
    <source>
        <dbReference type="ARBA" id="ARBA00004370"/>
    </source>
</evidence>
<evidence type="ECO:0000256" key="3">
    <source>
        <dbReference type="ARBA" id="ARBA00022679"/>
    </source>
</evidence>
<keyword evidence="8" id="KW-0812">Transmembrane</keyword>
<dbReference type="Pfam" id="PF19277">
    <property type="entry name" value="GPAT_C"/>
    <property type="match status" value="1"/>
</dbReference>
<reference evidence="10" key="1">
    <citation type="submission" date="2023-06" db="EMBL/GenBank/DDBJ databases">
        <title>Male Hemibagrus guttatus genome.</title>
        <authorList>
            <person name="Bian C."/>
        </authorList>
    </citation>
    <scope>NUCLEOTIDE SEQUENCE</scope>
    <source>
        <strain evidence="10">Male_cb2023</strain>
        <tissue evidence="10">Muscle</tissue>
    </source>
</reference>
<gene>
    <name evidence="10" type="ORF">QTP70_027706</name>
</gene>
<evidence type="ECO:0000256" key="5">
    <source>
        <dbReference type="ARBA" id="ARBA00023315"/>
    </source>
</evidence>
<dbReference type="PIRSF" id="PIRSF000437">
    <property type="entry name" value="GPAT_DHAPAT"/>
    <property type="match status" value="1"/>
</dbReference>
<dbReference type="GO" id="GO:0019432">
    <property type="term" value="P:triglyceride biosynthetic process"/>
    <property type="evidence" value="ECO:0007669"/>
    <property type="project" value="TreeGrafter"/>
</dbReference>
<evidence type="ECO:0000256" key="8">
    <source>
        <dbReference type="SAM" id="Phobius"/>
    </source>
</evidence>
<feature type="domain" description="Phospholipid/glycerol acyltransferase" evidence="9">
    <location>
        <begin position="138"/>
        <end position="267"/>
    </location>
</feature>
<evidence type="ECO:0000256" key="4">
    <source>
        <dbReference type="ARBA" id="ARBA00023136"/>
    </source>
</evidence>
<dbReference type="CDD" id="cd07993">
    <property type="entry name" value="LPLAT_DHAPAT-like"/>
    <property type="match status" value="1"/>
</dbReference>
<keyword evidence="5 7" id="KW-0012">Acyltransferase</keyword>
<sequence length="664" mass="75194">MDRVLRARSSKEDSEHVFDVLEERRRGSDIGHALRTYSAQPYRGATPLSMSALNRMVQESQYLRYVFSEISVESGEPLEVVKEEAVSILEEMSQNLQLSFIRLMGYALTKVFKRLFSSIRVNEDGLARLHQAIQEHPVILMPNHRSYIDFLVISYIMFTYDLSVPVIAAGIPLMGMSLVGEILRRSGAFFIRRAIGEDKLYWAVLSEYVRTIVRTGFAPLEFYVEGLRSRTLKSLKPKLGMMQMVLEPFFKGEVYDITLVPISISYDRILEESLLAHELLGIPKPRETTRGLLKARQVLEENYGCMHVYFRNPVSVRELAKGRIQRNQYNLIPRDLPLKPSAELQDFVGDVAHLLVLLQERGLVLSPWSLMALILLQNPDGVDWNTFTHKTLRLRTLTAQLGAQIDWPAQLPDSEVMLSSMALHHSIACSENGRVRLVEGAGPGPATEEEAVFRRASVVLMCASYRNQALHVFSRPALVAVAMTTAPSCSKDDVFSRFCFLQDVLANEFVFMPGHAVQDFEEGCSGLLRCGALSIYDGGLRAIEEEQDIVVFLRAVLEPFIETYQMVFRVLCEEISQTFTEKSFVPDVRASIMKLFLSGEVKSYECLSSDTQKNALSALVRMRAASKSRVAEQTEYRINQSSLRRIRDMLDDSVVSKVPLYSRL</sequence>
<dbReference type="GO" id="GO:0004366">
    <property type="term" value="F:glycerol-3-phosphate O-acyltransferase activity"/>
    <property type="evidence" value="ECO:0007669"/>
    <property type="project" value="TreeGrafter"/>
</dbReference>
<dbReference type="PANTHER" id="PTHR12563">
    <property type="entry name" value="GLYCEROL-3-PHOSPHATE ACYLTRANSFERASE"/>
    <property type="match status" value="1"/>
</dbReference>
<dbReference type="InterPro" id="IPR045520">
    <property type="entry name" value="GPAT/DHAPAT_C"/>
</dbReference>
<dbReference type="PANTHER" id="PTHR12563:SF22">
    <property type="entry name" value="DIHYDROXYACETONE PHOSPHATE ACYLTRANSFERASE ISOFORM X1"/>
    <property type="match status" value="1"/>
</dbReference>
<dbReference type="GO" id="GO:0031966">
    <property type="term" value="C:mitochondrial membrane"/>
    <property type="evidence" value="ECO:0007669"/>
    <property type="project" value="TreeGrafter"/>
</dbReference>
<evidence type="ECO:0000256" key="2">
    <source>
        <dbReference type="ARBA" id="ARBA00007937"/>
    </source>
</evidence>
<evidence type="ECO:0000313" key="11">
    <source>
        <dbReference type="Proteomes" id="UP001274896"/>
    </source>
</evidence>
<dbReference type="GO" id="GO:0006631">
    <property type="term" value="P:fatty acid metabolic process"/>
    <property type="evidence" value="ECO:0007669"/>
    <property type="project" value="TreeGrafter"/>
</dbReference>
<dbReference type="Proteomes" id="UP001274896">
    <property type="component" value="Unassembled WGS sequence"/>
</dbReference>
<comment type="similarity">
    <text evidence="2 7">Belongs to the GPAT/DAPAT family.</text>
</comment>
<dbReference type="AlphaFoldDB" id="A0AAE0PRM8"/>
<protein>
    <recommendedName>
        <fullName evidence="9">Phospholipid/glycerol acyltransferase domain-containing protein</fullName>
    </recommendedName>
</protein>
<evidence type="ECO:0000256" key="7">
    <source>
        <dbReference type="PIRNR" id="PIRNR000437"/>
    </source>
</evidence>
<dbReference type="Pfam" id="PF01553">
    <property type="entry name" value="Acyltransferase"/>
    <property type="match status" value="1"/>
</dbReference>
<dbReference type="GO" id="GO:0005778">
    <property type="term" value="C:peroxisomal membrane"/>
    <property type="evidence" value="ECO:0007669"/>
    <property type="project" value="TreeGrafter"/>
</dbReference>
<dbReference type="EMBL" id="JAUCMX010000030">
    <property type="protein sequence ID" value="KAK3506780.1"/>
    <property type="molecule type" value="Genomic_DNA"/>
</dbReference>
<dbReference type="InterPro" id="IPR041728">
    <property type="entry name" value="GPAT/DHAPAT_LPLAT"/>
</dbReference>
<keyword evidence="3 7" id="KW-0808">Transferase</keyword>
<keyword evidence="4 8" id="KW-0472">Membrane</keyword>
<comment type="subcellular location">
    <subcellularLocation>
        <location evidence="1">Membrane</location>
    </subcellularLocation>
</comment>
<dbReference type="InterPro" id="IPR022284">
    <property type="entry name" value="GPAT/DHAPAT"/>
</dbReference>
<dbReference type="SUPFAM" id="SSF69593">
    <property type="entry name" value="Glycerol-3-phosphate (1)-acyltransferase"/>
    <property type="match status" value="1"/>
</dbReference>
<dbReference type="InterPro" id="IPR002123">
    <property type="entry name" value="Plipid/glycerol_acylTrfase"/>
</dbReference>
<dbReference type="GO" id="GO:0008611">
    <property type="term" value="P:ether lipid biosynthetic process"/>
    <property type="evidence" value="ECO:0007669"/>
    <property type="project" value="TreeGrafter"/>
</dbReference>
<comment type="pathway">
    <text evidence="6">Phospholipid metabolism.</text>
</comment>
<feature type="transmembrane region" description="Helical" evidence="8">
    <location>
        <begin position="150"/>
        <end position="175"/>
    </location>
</feature>
<evidence type="ECO:0000256" key="6">
    <source>
        <dbReference type="ARBA" id="ARBA00025707"/>
    </source>
</evidence>
<dbReference type="SMART" id="SM00563">
    <property type="entry name" value="PlsC"/>
    <property type="match status" value="1"/>
</dbReference>
<evidence type="ECO:0000259" key="9">
    <source>
        <dbReference type="SMART" id="SM00563"/>
    </source>
</evidence>
<keyword evidence="8" id="KW-1133">Transmembrane helix</keyword>
<organism evidence="10 11">
    <name type="scientific">Hemibagrus guttatus</name>
    <dbReference type="NCBI Taxonomy" id="175788"/>
    <lineage>
        <taxon>Eukaryota</taxon>
        <taxon>Metazoa</taxon>
        <taxon>Chordata</taxon>
        <taxon>Craniata</taxon>
        <taxon>Vertebrata</taxon>
        <taxon>Euteleostomi</taxon>
        <taxon>Actinopterygii</taxon>
        <taxon>Neopterygii</taxon>
        <taxon>Teleostei</taxon>
        <taxon>Ostariophysi</taxon>
        <taxon>Siluriformes</taxon>
        <taxon>Bagridae</taxon>
        <taxon>Hemibagrus</taxon>
    </lineage>
</organism>
<name>A0AAE0PRM8_9TELE</name>
<evidence type="ECO:0000313" key="10">
    <source>
        <dbReference type="EMBL" id="KAK3506780.1"/>
    </source>
</evidence>
<dbReference type="GO" id="GO:0016287">
    <property type="term" value="F:glycerone-phosphate O-acyltransferase activity"/>
    <property type="evidence" value="ECO:0007669"/>
    <property type="project" value="TreeGrafter"/>
</dbReference>